<dbReference type="PANTHER" id="PTHR37461:SF1">
    <property type="entry name" value="ANTI-SIGMA-K FACTOR RSKA"/>
    <property type="match status" value="1"/>
</dbReference>
<dbReference type="InterPro" id="IPR018764">
    <property type="entry name" value="RskA_C"/>
</dbReference>
<dbReference type="InterPro" id="IPR051474">
    <property type="entry name" value="Anti-sigma-K/W_factor"/>
</dbReference>
<dbReference type="PANTHER" id="PTHR37461">
    <property type="entry name" value="ANTI-SIGMA-K FACTOR RSKA"/>
    <property type="match status" value="1"/>
</dbReference>
<dbReference type="Pfam" id="PF10099">
    <property type="entry name" value="RskA_C"/>
    <property type="match status" value="1"/>
</dbReference>
<comment type="subcellular location">
    <subcellularLocation>
        <location evidence="1">Cell membrane</location>
        <topology evidence="1">Single-pass membrane protein</topology>
    </subcellularLocation>
</comment>
<evidence type="ECO:0000259" key="12">
    <source>
        <dbReference type="Pfam" id="PF22618"/>
    </source>
</evidence>
<dbReference type="InterPro" id="IPR041916">
    <property type="entry name" value="Anti_sigma_zinc_sf"/>
</dbReference>
<organism evidence="13 14">
    <name type="scientific">Speluncibacter jeojiensis</name>
    <dbReference type="NCBI Taxonomy" id="2710754"/>
    <lineage>
        <taxon>Bacteria</taxon>
        <taxon>Bacillati</taxon>
        <taxon>Actinomycetota</taxon>
        <taxon>Actinomycetes</taxon>
        <taxon>Mycobacteriales</taxon>
        <taxon>Speluncibacteraceae</taxon>
        <taxon>Speluncibacter</taxon>
    </lineage>
</organism>
<dbReference type="AlphaFoldDB" id="A0A9X4RG99"/>
<dbReference type="EMBL" id="JANRHA010000002">
    <property type="protein sequence ID" value="MDG3013791.1"/>
    <property type="molecule type" value="Genomic_DNA"/>
</dbReference>
<evidence type="ECO:0000259" key="11">
    <source>
        <dbReference type="Pfam" id="PF10099"/>
    </source>
</evidence>
<evidence type="ECO:0000256" key="9">
    <source>
        <dbReference type="ARBA" id="ARBA00030803"/>
    </source>
</evidence>
<evidence type="ECO:0000256" key="7">
    <source>
        <dbReference type="ARBA" id="ARBA00023163"/>
    </source>
</evidence>
<keyword evidence="3 10" id="KW-0812">Transmembrane</keyword>
<keyword evidence="6 10" id="KW-0472">Membrane</keyword>
<comment type="caution">
    <text evidence="13">The sequence shown here is derived from an EMBL/GenBank/DDBJ whole genome shotgun (WGS) entry which is preliminary data.</text>
</comment>
<keyword evidence="4 10" id="KW-1133">Transmembrane helix</keyword>
<feature type="domain" description="Anti-sigma-K factor RskA N-terminal" evidence="12">
    <location>
        <begin position="10"/>
        <end position="57"/>
    </location>
</feature>
<dbReference type="GO" id="GO:0005886">
    <property type="term" value="C:plasma membrane"/>
    <property type="evidence" value="ECO:0007669"/>
    <property type="project" value="UniProtKB-SubCell"/>
</dbReference>
<evidence type="ECO:0000256" key="5">
    <source>
        <dbReference type="ARBA" id="ARBA00023015"/>
    </source>
</evidence>
<evidence type="ECO:0000256" key="2">
    <source>
        <dbReference type="ARBA" id="ARBA00022475"/>
    </source>
</evidence>
<evidence type="ECO:0000256" key="10">
    <source>
        <dbReference type="SAM" id="Phobius"/>
    </source>
</evidence>
<dbReference type="Pfam" id="PF22618">
    <property type="entry name" value="RskA_N"/>
    <property type="match status" value="1"/>
</dbReference>
<dbReference type="GO" id="GO:0016989">
    <property type="term" value="F:sigma factor antagonist activity"/>
    <property type="evidence" value="ECO:0007669"/>
    <property type="project" value="TreeGrafter"/>
</dbReference>
<dbReference type="RefSeq" id="WP_277832710.1">
    <property type="nucleotide sequence ID" value="NZ_JAAIVF010000003.1"/>
</dbReference>
<keyword evidence="2" id="KW-1003">Cell membrane</keyword>
<evidence type="ECO:0000313" key="13">
    <source>
        <dbReference type="EMBL" id="MDG3013791.1"/>
    </source>
</evidence>
<gene>
    <name evidence="13" type="ORF">NVS88_04375</name>
</gene>
<evidence type="ECO:0000256" key="1">
    <source>
        <dbReference type="ARBA" id="ARBA00004162"/>
    </source>
</evidence>
<keyword evidence="14" id="KW-1185">Reference proteome</keyword>
<keyword evidence="7" id="KW-0804">Transcription</keyword>
<feature type="domain" description="Anti-sigma K factor RskA C-terminal" evidence="11">
    <location>
        <begin position="106"/>
        <end position="241"/>
    </location>
</feature>
<evidence type="ECO:0000313" key="14">
    <source>
        <dbReference type="Proteomes" id="UP001152755"/>
    </source>
</evidence>
<accession>A0A9X4RG99</accession>
<evidence type="ECO:0000256" key="4">
    <source>
        <dbReference type="ARBA" id="ARBA00022989"/>
    </source>
</evidence>
<sequence>MPDNHTDDGLLELAYPYALDAVSESERHDIVGRLGSADPQTARSFGRIVADVHETMALIGVADTVAPAPRLRENLLTAIDESHRPAPDDLERRRVERRRRRIARVVVAAAAAVAIGLGAAAVTGQFTAHTPSEPTVAQVMASPDTHTATAAVAGGTITVSASAHSNAAVVSMANVPPPPAGHVYQMWFMPPVGAPRSAGTMSATTMPPPGGEVIPALDAATSVAVTVEPGTGSDQPTSAPVVTVPLA</sequence>
<evidence type="ECO:0000256" key="6">
    <source>
        <dbReference type="ARBA" id="ARBA00023136"/>
    </source>
</evidence>
<dbReference type="InterPro" id="IPR053877">
    <property type="entry name" value="RskA_N"/>
</dbReference>
<name>A0A9X4RG99_9ACTN</name>
<evidence type="ECO:0000256" key="8">
    <source>
        <dbReference type="ARBA" id="ARBA00029829"/>
    </source>
</evidence>
<protein>
    <recommendedName>
        <fullName evidence="9">Regulator of SigK</fullName>
    </recommendedName>
    <alternativeName>
        <fullName evidence="8">Sigma-K anti-sigma factor RskA</fullName>
    </alternativeName>
</protein>
<proteinExistence type="predicted"/>
<dbReference type="Gene3D" id="1.10.10.1320">
    <property type="entry name" value="Anti-sigma factor, zinc-finger domain"/>
    <property type="match status" value="1"/>
</dbReference>
<reference evidence="13" key="1">
    <citation type="submission" date="2022-08" db="EMBL/GenBank/DDBJ databases">
        <title>Genome analysis of Corynebacteriales strain.</title>
        <authorList>
            <person name="Lee S.D."/>
        </authorList>
    </citation>
    <scope>NUCLEOTIDE SEQUENCE</scope>
    <source>
        <strain evidence="13">D3-21</strain>
    </source>
</reference>
<evidence type="ECO:0000256" key="3">
    <source>
        <dbReference type="ARBA" id="ARBA00022692"/>
    </source>
</evidence>
<keyword evidence="5" id="KW-0805">Transcription regulation</keyword>
<dbReference type="GO" id="GO:0006417">
    <property type="term" value="P:regulation of translation"/>
    <property type="evidence" value="ECO:0007669"/>
    <property type="project" value="TreeGrafter"/>
</dbReference>
<dbReference type="Proteomes" id="UP001152755">
    <property type="component" value="Unassembled WGS sequence"/>
</dbReference>
<feature type="transmembrane region" description="Helical" evidence="10">
    <location>
        <begin position="102"/>
        <end position="122"/>
    </location>
</feature>